<gene>
    <name evidence="1" type="ORF">SAMN05660209_00490</name>
</gene>
<keyword evidence="2" id="KW-1185">Reference proteome</keyword>
<dbReference type="EMBL" id="FNOT01000001">
    <property type="protein sequence ID" value="SDX42940.1"/>
    <property type="molecule type" value="Genomic_DNA"/>
</dbReference>
<accession>A0A1H3BLU9</accession>
<proteinExistence type="predicted"/>
<dbReference type="RefSeq" id="WP_170856596.1">
    <property type="nucleotide sequence ID" value="NZ_FNOT01000001.1"/>
</dbReference>
<evidence type="ECO:0000313" key="1">
    <source>
        <dbReference type="EMBL" id="SDX42940.1"/>
    </source>
</evidence>
<evidence type="ECO:0000313" key="2">
    <source>
        <dbReference type="Proteomes" id="UP000198921"/>
    </source>
</evidence>
<sequence>MTHSAPVLRRTPRPMRDVVRELPPGHLGCYWNWERAAWVAYTALPHPRPPHE</sequence>
<dbReference type="Proteomes" id="UP000198921">
    <property type="component" value="Unassembled WGS sequence"/>
</dbReference>
<protein>
    <submittedName>
        <fullName evidence="1">Uncharacterized protein</fullName>
    </submittedName>
</protein>
<dbReference type="STRING" id="1137993.SAMN05660209_00490"/>
<name>A0A1H3BLU9_9ACTN</name>
<dbReference type="AlphaFoldDB" id="A0A1H3BLU9"/>
<organism evidence="1 2">
    <name type="scientific">Geodermatophilus africanus</name>
    <dbReference type="NCBI Taxonomy" id="1137993"/>
    <lineage>
        <taxon>Bacteria</taxon>
        <taxon>Bacillati</taxon>
        <taxon>Actinomycetota</taxon>
        <taxon>Actinomycetes</taxon>
        <taxon>Geodermatophilales</taxon>
        <taxon>Geodermatophilaceae</taxon>
        <taxon>Geodermatophilus</taxon>
    </lineage>
</organism>
<reference evidence="2" key="1">
    <citation type="submission" date="2016-10" db="EMBL/GenBank/DDBJ databases">
        <authorList>
            <person name="Varghese N."/>
            <person name="Submissions S."/>
        </authorList>
    </citation>
    <scope>NUCLEOTIDE SEQUENCE [LARGE SCALE GENOMIC DNA]</scope>
    <source>
        <strain evidence="2">DSM 45422</strain>
    </source>
</reference>